<organism evidence="2">
    <name type="scientific">Clostridium butyricum</name>
    <dbReference type="NCBI Taxonomy" id="1492"/>
    <lineage>
        <taxon>Bacteria</taxon>
        <taxon>Bacillati</taxon>
        <taxon>Bacillota</taxon>
        <taxon>Clostridia</taxon>
        <taxon>Eubacteriales</taxon>
        <taxon>Clostridiaceae</taxon>
        <taxon>Clostridium</taxon>
    </lineage>
</organism>
<dbReference type="CDD" id="cd00093">
    <property type="entry name" value="HTH_XRE"/>
    <property type="match status" value="1"/>
</dbReference>
<proteinExistence type="predicted"/>
<gene>
    <name evidence="2" type="ORF">CBLFYP62_02626</name>
</gene>
<evidence type="ECO:0000259" key="1">
    <source>
        <dbReference type="PROSITE" id="PS50943"/>
    </source>
</evidence>
<name>A0A6N3FL86_CLOBU</name>
<accession>A0A6N3FL86</accession>
<dbReference type="SUPFAM" id="SSF47413">
    <property type="entry name" value="lambda repressor-like DNA-binding domains"/>
    <property type="match status" value="1"/>
</dbReference>
<feature type="domain" description="HTH cro/C1-type" evidence="1">
    <location>
        <begin position="7"/>
        <end position="62"/>
    </location>
</feature>
<dbReference type="GO" id="GO:0003677">
    <property type="term" value="F:DNA binding"/>
    <property type="evidence" value="ECO:0007669"/>
    <property type="project" value="InterPro"/>
</dbReference>
<protein>
    <submittedName>
        <fullName evidence="2">Helix-turn-helix domain protein</fullName>
    </submittedName>
</protein>
<dbReference type="SMART" id="SM00530">
    <property type="entry name" value="HTH_XRE"/>
    <property type="match status" value="1"/>
</dbReference>
<reference evidence="2" key="1">
    <citation type="submission" date="2019-11" db="EMBL/GenBank/DDBJ databases">
        <authorList>
            <person name="Feng L."/>
        </authorList>
    </citation>
    <scope>NUCLEOTIDE SEQUENCE</scope>
    <source>
        <strain evidence="2">CButyricumLFYP62</strain>
    </source>
</reference>
<dbReference type="EMBL" id="CACRTU010000024">
    <property type="protein sequence ID" value="VYU52629.1"/>
    <property type="molecule type" value="Genomic_DNA"/>
</dbReference>
<dbReference type="Pfam" id="PF01381">
    <property type="entry name" value="HTH_3"/>
    <property type="match status" value="1"/>
</dbReference>
<dbReference type="PROSITE" id="PS50943">
    <property type="entry name" value="HTH_CROC1"/>
    <property type="match status" value="1"/>
</dbReference>
<dbReference type="AlphaFoldDB" id="A0A6N3FL86"/>
<dbReference type="RefSeq" id="WP_156737019.1">
    <property type="nucleotide sequence ID" value="NZ_CACRTU010000024.1"/>
</dbReference>
<evidence type="ECO:0000313" key="2">
    <source>
        <dbReference type="EMBL" id="VYU52629.1"/>
    </source>
</evidence>
<sequence length="158" mass="17857">MFKKEKIIDELNKKGWSRYKLCKEAGMAQSTLSDILGGKNVSPKTSTLQRIADALDVSINVFFDDKILPSVDVNSAFAGSGELKMDNELSQRAERDIQKSLSQTLDMIENSQDGLMFDGEPLELDDLTKELLKQSLENSMRMAKKIAKEKYTPKKYKK</sequence>
<dbReference type="InterPro" id="IPR001387">
    <property type="entry name" value="Cro/C1-type_HTH"/>
</dbReference>
<dbReference type="InterPro" id="IPR010982">
    <property type="entry name" value="Lambda_DNA-bd_dom_sf"/>
</dbReference>
<dbReference type="Gene3D" id="1.10.260.40">
    <property type="entry name" value="lambda repressor-like DNA-binding domains"/>
    <property type="match status" value="1"/>
</dbReference>